<feature type="region of interest" description="Disordered" evidence="4">
    <location>
        <begin position="228"/>
        <end position="266"/>
    </location>
</feature>
<dbReference type="PROSITE" id="PS50106">
    <property type="entry name" value="PDZ"/>
    <property type="match status" value="1"/>
</dbReference>
<evidence type="ECO:0000256" key="1">
    <source>
        <dbReference type="ARBA" id="ARBA00004496"/>
    </source>
</evidence>
<protein>
    <submittedName>
        <fullName evidence="7">Uncharacterized protein LOC101898932 isoform X1</fullName>
    </submittedName>
</protein>
<dbReference type="Pfam" id="PF15936">
    <property type="entry name" value="DUF4749"/>
    <property type="match status" value="1"/>
</dbReference>
<dbReference type="Proteomes" id="UP001652621">
    <property type="component" value="Unplaced"/>
</dbReference>
<dbReference type="SUPFAM" id="SSF50156">
    <property type="entry name" value="PDZ domain-like"/>
    <property type="match status" value="1"/>
</dbReference>
<dbReference type="Gene3D" id="2.30.42.10">
    <property type="match status" value="1"/>
</dbReference>
<dbReference type="InterPro" id="IPR050604">
    <property type="entry name" value="PDZ-LIM_domain"/>
</dbReference>
<dbReference type="InterPro" id="IPR036034">
    <property type="entry name" value="PDZ_sf"/>
</dbReference>
<sequence>MSQTNSIPRPAFWKVSDFKNDMNQYRVPSTSSQPQPYTSQYQRHSYPAAKSVTGMGGGATATGISAGIRGTSAYAGTPSVISTPTKTVTTTTTVPPTPTRGLLKKHYRSAEKSKKRVRFRDTVDQYNYLPMPLDSKSNISASSGSSSDYQSNANNYNAISNSNYYPTDALNVQVGSPAFGEVLRGDIIAKIGEYDARDVSHADAQMLFRTAGNEISLVVHRDSKIAYTQGLSPDNSRPNSSLLSAGSDPNQPHRAPSPFLPGPGQYEHALQEPINTLPQTVFPKLNPSGGYVPPSSTFTPMPTRDHQQDVAEEQATIVNQPYRTTPLVLPGAKVKKDAPTTESYLRHYPNPAVRARPHHDFHDSVMKQRVADTMLHKVVGQDADTGKVFHKQFNSPIGLYSENNIENTIRQTVPVNTLRKSALHRPLPSKLDGYKPTVLYDPSKSETFKAVQEAGYDHADYSEEVTVPVQPKVFQPHKTVPGKKLLQSAPVSHTSYHVVNSHDETIRQSGSFNRLMHSVLGQSTY</sequence>
<accession>A0ABM3UPW7</accession>
<gene>
    <name evidence="7" type="primary">LOC101898932</name>
</gene>
<dbReference type="InterPro" id="IPR006643">
    <property type="entry name" value="Zasp-like_motif"/>
</dbReference>
<name>A0ABM3UPW7_MUSDO</name>
<reference evidence="7" key="1">
    <citation type="submission" date="2025-08" db="UniProtKB">
        <authorList>
            <consortium name="RefSeq"/>
        </authorList>
    </citation>
    <scope>IDENTIFICATION</scope>
    <source>
        <strain evidence="7">Aabys</strain>
        <tissue evidence="7">Whole body</tissue>
    </source>
</reference>
<keyword evidence="2" id="KW-0963">Cytoplasm</keyword>
<evidence type="ECO:0000313" key="7">
    <source>
        <dbReference type="RefSeq" id="XP_058975576.1"/>
    </source>
</evidence>
<dbReference type="InterPro" id="IPR031847">
    <property type="entry name" value="PDLI1-4/Zasp-like_mid"/>
</dbReference>
<evidence type="ECO:0000259" key="5">
    <source>
        <dbReference type="PROSITE" id="PS50106"/>
    </source>
</evidence>
<feature type="region of interest" description="Disordered" evidence="4">
    <location>
        <begin position="85"/>
        <end position="116"/>
    </location>
</feature>
<organism evidence="6 7">
    <name type="scientific">Musca domestica</name>
    <name type="common">House fly</name>
    <dbReference type="NCBI Taxonomy" id="7370"/>
    <lineage>
        <taxon>Eukaryota</taxon>
        <taxon>Metazoa</taxon>
        <taxon>Ecdysozoa</taxon>
        <taxon>Arthropoda</taxon>
        <taxon>Hexapoda</taxon>
        <taxon>Insecta</taxon>
        <taxon>Pterygota</taxon>
        <taxon>Neoptera</taxon>
        <taxon>Endopterygota</taxon>
        <taxon>Diptera</taxon>
        <taxon>Brachycera</taxon>
        <taxon>Muscomorpha</taxon>
        <taxon>Muscoidea</taxon>
        <taxon>Muscidae</taxon>
        <taxon>Musca</taxon>
    </lineage>
</organism>
<dbReference type="PANTHER" id="PTHR24214">
    <property type="entry name" value="PDZ AND LIM DOMAIN PROTEIN ZASP"/>
    <property type="match status" value="1"/>
</dbReference>
<dbReference type="PANTHER" id="PTHR24214:SF55">
    <property type="entry name" value="Z BAND ALTERNATIVELY SPLICED PDZ-MOTIF PROTEIN 66, ISOFORM E"/>
    <property type="match status" value="1"/>
</dbReference>
<evidence type="ECO:0000256" key="4">
    <source>
        <dbReference type="SAM" id="MobiDB-lite"/>
    </source>
</evidence>
<keyword evidence="3" id="KW-0479">Metal-binding</keyword>
<keyword evidence="3" id="KW-0440">LIM domain</keyword>
<dbReference type="GeneID" id="101898932"/>
<evidence type="ECO:0000256" key="3">
    <source>
        <dbReference type="ARBA" id="ARBA00023038"/>
    </source>
</evidence>
<evidence type="ECO:0000256" key="2">
    <source>
        <dbReference type="ARBA" id="ARBA00022490"/>
    </source>
</evidence>
<feature type="compositionally biased region" description="Low complexity" evidence="4">
    <location>
        <begin position="85"/>
        <end position="94"/>
    </location>
</feature>
<keyword evidence="3" id="KW-0862">Zinc</keyword>
<dbReference type="RefSeq" id="XP_058975576.1">
    <property type="nucleotide sequence ID" value="XM_059119593.1"/>
</dbReference>
<feature type="compositionally biased region" description="Basic residues" evidence="4">
    <location>
        <begin position="102"/>
        <end position="116"/>
    </location>
</feature>
<feature type="domain" description="PDZ" evidence="5">
    <location>
        <begin position="171"/>
        <end position="223"/>
    </location>
</feature>
<dbReference type="SMART" id="SM00735">
    <property type="entry name" value="ZM"/>
    <property type="match status" value="1"/>
</dbReference>
<dbReference type="InterPro" id="IPR001478">
    <property type="entry name" value="PDZ"/>
</dbReference>
<proteinExistence type="predicted"/>
<evidence type="ECO:0000313" key="6">
    <source>
        <dbReference type="Proteomes" id="UP001652621"/>
    </source>
</evidence>
<comment type="subcellular location">
    <subcellularLocation>
        <location evidence="1">Cytoplasm</location>
    </subcellularLocation>
</comment>
<keyword evidence="6" id="KW-1185">Reference proteome</keyword>
<feature type="compositionally biased region" description="Polar residues" evidence="4">
    <location>
        <begin position="229"/>
        <end position="250"/>
    </location>
</feature>